<proteinExistence type="predicted"/>
<keyword evidence="1" id="KW-1133">Transmembrane helix</keyword>
<dbReference type="EMBL" id="CAMAPF010000011">
    <property type="protein sequence ID" value="CAH9065022.1"/>
    <property type="molecule type" value="Genomic_DNA"/>
</dbReference>
<keyword evidence="1" id="KW-0812">Transmembrane</keyword>
<reference evidence="2" key="1">
    <citation type="submission" date="2022-07" db="EMBL/GenBank/DDBJ databases">
        <authorList>
            <person name="Macas J."/>
            <person name="Novak P."/>
            <person name="Neumann P."/>
        </authorList>
    </citation>
    <scope>NUCLEOTIDE SEQUENCE</scope>
</reference>
<keyword evidence="1" id="KW-0472">Membrane</keyword>
<protein>
    <submittedName>
        <fullName evidence="2">Uncharacterized protein</fullName>
    </submittedName>
</protein>
<dbReference type="AlphaFoldDB" id="A0AAV0C4T3"/>
<evidence type="ECO:0000313" key="2">
    <source>
        <dbReference type="EMBL" id="CAH9065022.1"/>
    </source>
</evidence>
<feature type="transmembrane region" description="Helical" evidence="1">
    <location>
        <begin position="6"/>
        <end position="32"/>
    </location>
</feature>
<evidence type="ECO:0000256" key="1">
    <source>
        <dbReference type="SAM" id="Phobius"/>
    </source>
</evidence>
<evidence type="ECO:0000313" key="3">
    <source>
        <dbReference type="Proteomes" id="UP001152523"/>
    </source>
</evidence>
<name>A0AAV0C4T3_9ASTE</name>
<gene>
    <name evidence="2" type="ORF">CEPIT_LOCUS2225</name>
</gene>
<sequence>MTWHLIFVFSPFSFCFSFSFFVFLLSLILPPFPFLLQPYSPSPAPLSFPSFPFFLSFFILQSPICPPVGSQCRSSSTVNLRRNHRNRSELRSSSPANFRQRECLPLHQTLPSSLTNVPSHDVPIFSINLFFYTLF</sequence>
<dbReference type="Proteomes" id="UP001152523">
    <property type="component" value="Unassembled WGS sequence"/>
</dbReference>
<accession>A0AAV0C4T3</accession>
<comment type="caution">
    <text evidence="2">The sequence shown here is derived from an EMBL/GenBank/DDBJ whole genome shotgun (WGS) entry which is preliminary data.</text>
</comment>
<keyword evidence="3" id="KW-1185">Reference proteome</keyword>
<organism evidence="2 3">
    <name type="scientific">Cuscuta epithymum</name>
    <dbReference type="NCBI Taxonomy" id="186058"/>
    <lineage>
        <taxon>Eukaryota</taxon>
        <taxon>Viridiplantae</taxon>
        <taxon>Streptophyta</taxon>
        <taxon>Embryophyta</taxon>
        <taxon>Tracheophyta</taxon>
        <taxon>Spermatophyta</taxon>
        <taxon>Magnoliopsida</taxon>
        <taxon>eudicotyledons</taxon>
        <taxon>Gunneridae</taxon>
        <taxon>Pentapetalae</taxon>
        <taxon>asterids</taxon>
        <taxon>lamiids</taxon>
        <taxon>Solanales</taxon>
        <taxon>Convolvulaceae</taxon>
        <taxon>Cuscuteae</taxon>
        <taxon>Cuscuta</taxon>
        <taxon>Cuscuta subgen. Cuscuta</taxon>
    </lineage>
</organism>